<evidence type="ECO:0000313" key="3">
    <source>
        <dbReference type="Proteomes" id="UP000288291"/>
    </source>
</evidence>
<name>A0A437SVE8_9LACO</name>
<dbReference type="GO" id="GO:0016646">
    <property type="term" value="F:oxidoreductase activity, acting on the CH-NH group of donors, NAD or NADP as acceptor"/>
    <property type="evidence" value="ECO:0007669"/>
    <property type="project" value="TreeGrafter"/>
</dbReference>
<dbReference type="RefSeq" id="WP_103660794.1">
    <property type="nucleotide sequence ID" value="NZ_ML136880.1"/>
</dbReference>
<dbReference type="EMBL" id="RXIA01000012">
    <property type="protein sequence ID" value="RVU70830.1"/>
    <property type="molecule type" value="Genomic_DNA"/>
</dbReference>
<sequence>MRKIAIIGASGMAGSEIYKLASQNEDLAVTGIVRNEAKAKKILGDDAQLLIGDVLTMNDSLLEKFDIIVDAFGTSPENAAFQIDLAKKLVEVARKSKAKLIFILGAGSLLTGSDHHYFVEEIAKMPGAETWINTPKQQLKELQFLKGIKGVNWMGISPAAEFEPGPAGKYVIGGNDLLFNENGESKVTAGTMAKLVVKEAIEDKHHEERITIVNA</sequence>
<evidence type="ECO:0000259" key="1">
    <source>
        <dbReference type="Pfam" id="PF13460"/>
    </source>
</evidence>
<dbReference type="Gene3D" id="3.40.50.720">
    <property type="entry name" value="NAD(P)-binding Rossmann-like Domain"/>
    <property type="match status" value="1"/>
</dbReference>
<accession>A0A437SVE8</accession>
<proteinExistence type="predicted"/>
<evidence type="ECO:0000313" key="2">
    <source>
        <dbReference type="EMBL" id="RVU70830.1"/>
    </source>
</evidence>
<gene>
    <name evidence="2" type="ORF">EJK17_05395</name>
</gene>
<dbReference type="PANTHER" id="PTHR43355:SF2">
    <property type="entry name" value="FLAVIN REDUCTASE (NADPH)"/>
    <property type="match status" value="1"/>
</dbReference>
<dbReference type="InterPro" id="IPR051606">
    <property type="entry name" value="Polyketide_Oxido-like"/>
</dbReference>
<comment type="caution">
    <text evidence="2">The sequence shown here is derived from an EMBL/GenBank/DDBJ whole genome shotgun (WGS) entry which is preliminary data.</text>
</comment>
<protein>
    <submittedName>
        <fullName evidence="2">NADH-flavin reductase</fullName>
    </submittedName>
</protein>
<feature type="domain" description="NAD(P)-binding" evidence="1">
    <location>
        <begin position="8"/>
        <end position="198"/>
    </location>
</feature>
<dbReference type="SUPFAM" id="SSF51735">
    <property type="entry name" value="NAD(P)-binding Rossmann-fold domains"/>
    <property type="match status" value="1"/>
</dbReference>
<dbReference type="Proteomes" id="UP000288291">
    <property type="component" value="Unassembled WGS sequence"/>
</dbReference>
<organism evidence="2 3">
    <name type="scientific">Lactobacillus xujianguonis</name>
    <dbReference type="NCBI Taxonomy" id="2495899"/>
    <lineage>
        <taxon>Bacteria</taxon>
        <taxon>Bacillati</taxon>
        <taxon>Bacillota</taxon>
        <taxon>Bacilli</taxon>
        <taxon>Lactobacillales</taxon>
        <taxon>Lactobacillaceae</taxon>
        <taxon>Lactobacillus</taxon>
    </lineage>
</organism>
<dbReference type="InterPro" id="IPR016040">
    <property type="entry name" value="NAD(P)-bd_dom"/>
</dbReference>
<dbReference type="Pfam" id="PF13460">
    <property type="entry name" value="NAD_binding_10"/>
    <property type="match status" value="1"/>
</dbReference>
<dbReference type="AlphaFoldDB" id="A0A437SVE8"/>
<dbReference type="PANTHER" id="PTHR43355">
    <property type="entry name" value="FLAVIN REDUCTASE (NADPH)"/>
    <property type="match status" value="1"/>
</dbReference>
<keyword evidence="3" id="KW-1185">Reference proteome</keyword>
<dbReference type="InterPro" id="IPR036291">
    <property type="entry name" value="NAD(P)-bd_dom_sf"/>
</dbReference>
<reference evidence="2 3" key="1">
    <citation type="submission" date="2018-12" db="EMBL/GenBank/DDBJ databases">
        <authorList>
            <person name="Meng J."/>
        </authorList>
    </citation>
    <scope>NUCLEOTIDE SEQUENCE [LARGE SCALE GENOMIC DNA]</scope>
    <source>
        <strain evidence="2 3">HT111-2</strain>
    </source>
</reference>